<dbReference type="Proteomes" id="UP000027920">
    <property type="component" value="Unassembled WGS sequence"/>
</dbReference>
<organism evidence="3 4">
    <name type="scientific">Exophiala aquamarina CBS 119918</name>
    <dbReference type="NCBI Taxonomy" id="1182545"/>
    <lineage>
        <taxon>Eukaryota</taxon>
        <taxon>Fungi</taxon>
        <taxon>Dikarya</taxon>
        <taxon>Ascomycota</taxon>
        <taxon>Pezizomycotina</taxon>
        <taxon>Eurotiomycetes</taxon>
        <taxon>Chaetothyriomycetidae</taxon>
        <taxon>Chaetothyriales</taxon>
        <taxon>Herpotrichiellaceae</taxon>
        <taxon>Exophiala</taxon>
    </lineage>
</organism>
<feature type="non-terminal residue" evidence="3">
    <location>
        <position position="1"/>
    </location>
</feature>
<name>A0A072PRS7_9EURO</name>
<dbReference type="GeneID" id="25281063"/>
<feature type="transmembrane region" description="Helical" evidence="2">
    <location>
        <begin position="12"/>
        <end position="37"/>
    </location>
</feature>
<comment type="caution">
    <text evidence="3">The sequence shown here is derived from an EMBL/GenBank/DDBJ whole genome shotgun (WGS) entry which is preliminary data.</text>
</comment>
<gene>
    <name evidence="3" type="ORF">A1O9_06146</name>
</gene>
<dbReference type="AlphaFoldDB" id="A0A072PRS7"/>
<sequence>LTTATTVLYYVVVHPLLLLLKALWYIVAILSTPFLYIGRVLLRLSTIPWRLFTRFEALWYFLGSAILLGLLLGLLLHFTLRAFVVVCRLDRKSVPKPAPKPKSIPAKGHDALSYRKARGEKKKKAEVEEQAAIAVQARLIASQPLIQEVVREVRKMPFSGSAGPLSPSVPGPSRHGLLQETILEHTDEDDDDSVF</sequence>
<dbReference type="EMBL" id="AMGV01000004">
    <property type="protein sequence ID" value="KEF58220.1"/>
    <property type="molecule type" value="Genomic_DNA"/>
</dbReference>
<evidence type="ECO:0000256" key="1">
    <source>
        <dbReference type="SAM" id="MobiDB-lite"/>
    </source>
</evidence>
<dbReference type="OrthoDB" id="4502894at2759"/>
<dbReference type="VEuPathDB" id="FungiDB:A1O9_06146"/>
<dbReference type="RefSeq" id="XP_013260810.1">
    <property type="nucleotide sequence ID" value="XM_013405356.1"/>
</dbReference>
<dbReference type="HOGENOM" id="CLU_118668_0_0_1"/>
<feature type="region of interest" description="Disordered" evidence="1">
    <location>
        <begin position="158"/>
        <end position="195"/>
    </location>
</feature>
<proteinExistence type="predicted"/>
<keyword evidence="4" id="KW-1185">Reference proteome</keyword>
<protein>
    <submittedName>
        <fullName evidence="3">Uncharacterized protein</fullName>
    </submittedName>
</protein>
<feature type="compositionally biased region" description="Acidic residues" evidence="1">
    <location>
        <begin position="186"/>
        <end position="195"/>
    </location>
</feature>
<evidence type="ECO:0000313" key="4">
    <source>
        <dbReference type="Proteomes" id="UP000027920"/>
    </source>
</evidence>
<accession>A0A072PRS7</accession>
<feature type="transmembrane region" description="Helical" evidence="2">
    <location>
        <begin position="58"/>
        <end position="80"/>
    </location>
</feature>
<keyword evidence="2" id="KW-0812">Transmembrane</keyword>
<keyword evidence="2" id="KW-1133">Transmembrane helix</keyword>
<reference evidence="3 4" key="1">
    <citation type="submission" date="2013-03" db="EMBL/GenBank/DDBJ databases">
        <title>The Genome Sequence of Exophiala aquamarina CBS 119918.</title>
        <authorList>
            <consortium name="The Broad Institute Genomics Platform"/>
            <person name="Cuomo C."/>
            <person name="de Hoog S."/>
            <person name="Gorbushina A."/>
            <person name="Walker B."/>
            <person name="Young S.K."/>
            <person name="Zeng Q."/>
            <person name="Gargeya S."/>
            <person name="Fitzgerald M."/>
            <person name="Haas B."/>
            <person name="Abouelleil A."/>
            <person name="Allen A.W."/>
            <person name="Alvarado L."/>
            <person name="Arachchi H.M."/>
            <person name="Berlin A.M."/>
            <person name="Chapman S.B."/>
            <person name="Gainer-Dewar J."/>
            <person name="Goldberg J."/>
            <person name="Griggs A."/>
            <person name="Gujja S."/>
            <person name="Hansen M."/>
            <person name="Howarth C."/>
            <person name="Imamovic A."/>
            <person name="Ireland A."/>
            <person name="Larimer J."/>
            <person name="McCowan C."/>
            <person name="Murphy C."/>
            <person name="Pearson M."/>
            <person name="Poon T.W."/>
            <person name="Priest M."/>
            <person name="Roberts A."/>
            <person name="Saif S."/>
            <person name="Shea T."/>
            <person name="Sisk P."/>
            <person name="Sykes S."/>
            <person name="Wortman J."/>
            <person name="Nusbaum C."/>
            <person name="Birren B."/>
        </authorList>
    </citation>
    <scope>NUCLEOTIDE SEQUENCE [LARGE SCALE GENOMIC DNA]</scope>
    <source>
        <strain evidence="3 4">CBS 119918</strain>
    </source>
</reference>
<evidence type="ECO:0000256" key="2">
    <source>
        <dbReference type="SAM" id="Phobius"/>
    </source>
</evidence>
<evidence type="ECO:0000313" key="3">
    <source>
        <dbReference type="EMBL" id="KEF58220.1"/>
    </source>
</evidence>
<keyword evidence="2" id="KW-0472">Membrane</keyword>